<accession>A0A1Y1V1W8</accession>
<name>A0A1Y1V1W8_9FUNG</name>
<dbReference type="EMBL" id="MCFH01000040">
    <property type="protein sequence ID" value="ORX45405.1"/>
    <property type="molecule type" value="Genomic_DNA"/>
</dbReference>
<dbReference type="OrthoDB" id="17798at2759"/>
<dbReference type="STRING" id="1754191.A0A1Y1V1W8"/>
<gene>
    <name evidence="1" type="ORF">BCR36DRAFT_333217</name>
</gene>
<comment type="caution">
    <text evidence="1">The sequence shown here is derived from an EMBL/GenBank/DDBJ whole genome shotgun (WGS) entry which is preliminary data.</text>
</comment>
<evidence type="ECO:0000313" key="2">
    <source>
        <dbReference type="Proteomes" id="UP000193719"/>
    </source>
</evidence>
<dbReference type="Proteomes" id="UP000193719">
    <property type="component" value="Unassembled WGS sequence"/>
</dbReference>
<protein>
    <submittedName>
        <fullName evidence="1">Uncharacterized protein</fullName>
    </submittedName>
</protein>
<proteinExistence type="predicted"/>
<reference evidence="1 2" key="1">
    <citation type="submission" date="2016-08" db="EMBL/GenBank/DDBJ databases">
        <title>Genomes of anaerobic fungi encode conserved fungal cellulosomes for biomass hydrolysis.</title>
        <authorList>
            <consortium name="DOE Joint Genome Institute"/>
            <person name="Haitjema C.H."/>
            <person name="Gilmore S.P."/>
            <person name="Henske J.K."/>
            <person name="Solomon K.V."/>
            <person name="De Groot R."/>
            <person name="Kuo A."/>
            <person name="Mondo S.J."/>
            <person name="Salamov A.A."/>
            <person name="Labutti K."/>
            <person name="Zhao Z."/>
            <person name="Chiniquy J."/>
            <person name="Barry K."/>
            <person name="Brewer H.M."/>
            <person name="Purvine S.O."/>
            <person name="Wright A.T."/>
            <person name="Boxma B."/>
            <person name="Van Alen T."/>
            <person name="Hackstein J.H."/>
            <person name="Baker S.E."/>
            <person name="Grigoriev I.V."/>
            <person name="O'Malley M.A."/>
        </authorList>
    </citation>
    <scope>NUCLEOTIDE SEQUENCE [LARGE SCALE GENOMIC DNA]</scope>
    <source>
        <strain evidence="2">finn</strain>
    </source>
</reference>
<evidence type="ECO:0000313" key="1">
    <source>
        <dbReference type="EMBL" id="ORX45405.1"/>
    </source>
</evidence>
<reference evidence="1 2" key="2">
    <citation type="submission" date="2016-08" db="EMBL/GenBank/DDBJ databases">
        <title>Pervasive Adenine N6-methylation of Active Genes in Fungi.</title>
        <authorList>
            <consortium name="DOE Joint Genome Institute"/>
            <person name="Mondo S.J."/>
            <person name="Dannebaum R.O."/>
            <person name="Kuo R.C."/>
            <person name="Labutti K."/>
            <person name="Haridas S."/>
            <person name="Kuo A."/>
            <person name="Salamov A."/>
            <person name="Ahrendt S.R."/>
            <person name="Lipzen A."/>
            <person name="Sullivan W."/>
            <person name="Andreopoulos W.B."/>
            <person name="Clum A."/>
            <person name="Lindquist E."/>
            <person name="Daum C."/>
            <person name="Ramamoorthy G.K."/>
            <person name="Gryganskyi A."/>
            <person name="Culley D."/>
            <person name="Magnuson J.K."/>
            <person name="James T.Y."/>
            <person name="O'Malley M.A."/>
            <person name="Stajich J.E."/>
            <person name="Spatafora J.W."/>
            <person name="Visel A."/>
            <person name="Grigoriev I.V."/>
        </authorList>
    </citation>
    <scope>NUCLEOTIDE SEQUENCE [LARGE SCALE GENOMIC DNA]</scope>
    <source>
        <strain evidence="2">finn</strain>
    </source>
</reference>
<organism evidence="1 2">
    <name type="scientific">Piromyces finnis</name>
    <dbReference type="NCBI Taxonomy" id="1754191"/>
    <lineage>
        <taxon>Eukaryota</taxon>
        <taxon>Fungi</taxon>
        <taxon>Fungi incertae sedis</taxon>
        <taxon>Chytridiomycota</taxon>
        <taxon>Chytridiomycota incertae sedis</taxon>
        <taxon>Neocallimastigomycetes</taxon>
        <taxon>Neocallimastigales</taxon>
        <taxon>Neocallimastigaceae</taxon>
        <taxon>Piromyces</taxon>
    </lineage>
</organism>
<sequence>MGHTFICSDSLDISAVEGHVIKNICENENEQITDINVPVEGSFTFDYSKFQELLNKLQDKNNNFSDKEIDKLYEEGKEILSSYKYSNNSSKSIRTLHEELDLLYLSLKKNSSDSNVWKDFKKSKIIQLGLSFNHSKMNETKVLTEKKYPSKLDPKLTDLKEVLESTYLRYKKCDNPSQTINNLFNYEAYAWLAKNKSFETNYLECRFANVLKNSVDDSDSLLKFIIKEKDKSSIDVQDKLEKLSLSQIQKLAKLDDSIVNNKSYIYIYLKKILPNDPKKLKIDSIEFKQLEDFVKTLKNTNYQYELQYFMLHLKLKNSIKEQLPLNEGDFIKYLEIPYCSLLRNKALANLRTDNRSVGRDSKDKEDLYLDEAYTKEIEDDNSLIKIYLTYFFQKNDKLDVNEWKKYTKYLLNERHLKKIFVEARLTKYPNELQALKKSFDCIDNDFINKVELNFEKYTNPIKQNKNNETTTFRLSLKNINNLYIKEYEINTLAVCKENIEDEDNFYLNFDVSGLLPIKEQSYVYDKNPLERWVEEFKFNYDKRCVYIIEFMGKNLACRAIVRNGDLNFIENKEIYGHVIHIIDENNEFVTGDNYSVWFGNNIIKANKDGEFIIPYGNKFNGENIILSDGKFGRRHYFSHQPEQYSCDVDFILNSEAITMGNKANLVVRVVPKLLYDVPIPCELIENAELNISITSMDNISIDKSFTNIKFNSNNDATVEFTVPENVSKISVSFHGSISISSQSGDKKYDIKENKSFKFNGIDIMNEITDIQLKKNSSGYYLIALGKNGERIPNYVAELKLEHIFVKELITSTLQTDQNGIIELGKLPYIKTLACCVNSNNKYKKNWDLSPKQFHLPDRIVIVEGETINLAYPYELNELQNYPNLYALYRVSSYNKYSVIEDLSSKLNFNTANNIISIKDLKFGCYLMQLDFPYQNNAIEIIVGVKEKIQHVTKLVIGPDNNYYNKYNNKEESIPLQINTTLERNNLNIQLFSNDPSTSRVHVVLSNFYPKSSYYENLSLSSNYPISNKPCSDIEYLYNNDIKMSKEKMYIQSRKMNKNLIGNMLRKPTTILVPFENKKATEEKKDEYNGGAINHSINDFHLMKRAQMNTDKCRDYMCVECNDDNTCGFGNYSTIPSHCSFNYNFLSHPGKCLCNLIPNENGIISIPLDSINEDYSYIEIIAINSHGSISKIIEPPRSSNIFTQNVSDTSMISKLHSDKYYTEKRETATIASGESFEILASSGTKITTVESIAKVLSLASIINPSITNTIKEFSSILTKWDSFTFKEKSQKYSSHICNEINVFIYFKDKEFFNQVIMPFLKSKLIKCFIDKWLLHEDLMEYINDSKKFYALNDFELILLKQAFKDNHSIAEKLTNYLKNKIERMEKKNKSNIGKMKKIFDTIIENGEELNEDEDEDNSDEDLDIEEVPTDIMPSSLNEREESTSFANRDKDRRYFNGASSSRMAPLASASVPTSFSFSGAAPLMEPMAVTGNNLFAAAPTFNASMRAKNMEKLKDIRDKVKKEGPMFYEEIEKTTVWSETGYWKSSINETVNIEMNPFWKDVFEHLNSQEKILSKNFLSVLNKSFTELIFACALLDLPLTNNTNHDITINSQIYKINTKSNVIVLFKQLVETELNKNDSIFCLRSYFDVKKENLNKNDDDEDNSKVNPNEFEPGKIYGCEIIVTNVSMNTKFLDILYQIPNGAICVNSSKKTNIEQIKLDKYSSKNIKFYFYFPKAGEYKHTPVNISYNEEYVNAYFPETTITVNIKNTEGKEFDSWVDVANYSKNEDVLKWLKNDPVSIKQLNQAYWRLKDKSFFNSVIELYRTVYEYDQTLWSYGIYHDNVDITIEYLMNNKKYIDNYEFVYFICNNFVIDSIESKTFTLLDYYPLINKRVHKLHEANGSKMISNKDFSDYYDDLLVYLFHKPTKSFNSRDYLQLVCALLLQDRITDGIILFKIFEKRFLNKDVSKSDSINGLIQRDYIASYLDFYNESYIDEHHNKKLKIARERSMKYDNYPIKNWNNMFSEIIQSINYLDNNSSMSIDDAENKTTKVNNIINNTPSLSMIIINETIHINYKNLSHCKICYYPIDIEMQFSAQPFIISENKSNQSKGKKSNITYSSPKDIDVIELPEDKQSIQVPLNKNYIQQQAIVEIQGGNDYFIKNKCIYQPSKLSIQINENLGIVRVFKPNSSSNNKEKEYIIAPGVYVKVYSKDKSGKITFWKDGYTDLLGRFDYVTISSNSDILNIEKFSILILFNDTMSEIKEVDPPKI</sequence>
<keyword evidence="2" id="KW-1185">Reference proteome</keyword>